<dbReference type="PANTHER" id="PTHR43434:SF1">
    <property type="entry name" value="PHOSPHOGLYCOLATE PHOSPHATASE"/>
    <property type="match status" value="1"/>
</dbReference>
<gene>
    <name evidence="1" type="primary">rifM_1</name>
    <name evidence="1" type="ORF">Prubr_62390</name>
</gene>
<dbReference type="GO" id="GO:0005829">
    <property type="term" value="C:cytosol"/>
    <property type="evidence" value="ECO:0007669"/>
    <property type="project" value="TreeGrafter"/>
</dbReference>
<dbReference type="NCBIfam" id="TIGR01454">
    <property type="entry name" value="AHBA_synth_RP"/>
    <property type="match status" value="1"/>
</dbReference>
<accession>A0A810NBK3</accession>
<dbReference type="SFLD" id="SFLDG01129">
    <property type="entry name" value="C1.5:_HAD__Beta-PGM__Phosphata"/>
    <property type="match status" value="1"/>
</dbReference>
<dbReference type="Gene3D" id="3.40.50.1000">
    <property type="entry name" value="HAD superfamily/HAD-like"/>
    <property type="match status" value="1"/>
</dbReference>
<organism evidence="1 2">
    <name type="scientific">Polymorphospora rubra</name>
    <dbReference type="NCBI Taxonomy" id="338584"/>
    <lineage>
        <taxon>Bacteria</taxon>
        <taxon>Bacillati</taxon>
        <taxon>Actinomycetota</taxon>
        <taxon>Actinomycetes</taxon>
        <taxon>Micromonosporales</taxon>
        <taxon>Micromonosporaceae</taxon>
        <taxon>Polymorphospora</taxon>
    </lineage>
</organism>
<evidence type="ECO:0000313" key="1">
    <source>
        <dbReference type="EMBL" id="BCJ69218.1"/>
    </source>
</evidence>
<dbReference type="PANTHER" id="PTHR43434">
    <property type="entry name" value="PHOSPHOGLYCOLATE PHOSPHATASE"/>
    <property type="match status" value="1"/>
</dbReference>
<dbReference type="Gene3D" id="1.10.150.240">
    <property type="entry name" value="Putative phosphatase, domain 2"/>
    <property type="match status" value="1"/>
</dbReference>
<dbReference type="InterPro" id="IPR006439">
    <property type="entry name" value="HAD-SF_hydro_IA"/>
</dbReference>
<dbReference type="NCBIfam" id="TIGR01509">
    <property type="entry name" value="HAD-SF-IA-v3"/>
    <property type="match status" value="1"/>
</dbReference>
<dbReference type="SFLD" id="SFLDS00003">
    <property type="entry name" value="Haloacid_Dehalogenase"/>
    <property type="match status" value="1"/>
</dbReference>
<dbReference type="GO" id="GO:0008967">
    <property type="term" value="F:phosphoglycolate phosphatase activity"/>
    <property type="evidence" value="ECO:0007669"/>
    <property type="project" value="TreeGrafter"/>
</dbReference>
<dbReference type="InterPro" id="IPR041492">
    <property type="entry name" value="HAD_2"/>
</dbReference>
<reference evidence="1" key="1">
    <citation type="submission" date="2020-08" db="EMBL/GenBank/DDBJ databases">
        <title>Whole genome shotgun sequence of Polymorphospora rubra NBRC 101157.</title>
        <authorList>
            <person name="Komaki H."/>
            <person name="Tamura T."/>
        </authorList>
    </citation>
    <scope>NUCLEOTIDE SEQUENCE</scope>
    <source>
        <strain evidence="1">NBRC 101157</strain>
    </source>
</reference>
<dbReference type="EMBL" id="AP023359">
    <property type="protein sequence ID" value="BCJ69218.1"/>
    <property type="molecule type" value="Genomic_DNA"/>
</dbReference>
<proteinExistence type="predicted"/>
<sequence length="234" mass="24515">MMEQIQPPSAAHRPVRAVLLDLDGVLVDSIEVAWEAFTRAYAEVVGDGAAPVDEYCRYPGHHLPDVLRMMGLPAAMAEPFVRESHRLAHRVSPVPGVPELLGTLRRRGARLAVATGRSGVRARTLLDRLGLLASFDHVIGADEVPRPKPAPDIVLRALSLLRVPPGEAVLVGDAASDIASARGAGVTAAAALWGESDPDTLLAAGPDVVLASPVDILRFCPAGAADRPADVHGG</sequence>
<dbReference type="Proteomes" id="UP000680866">
    <property type="component" value="Chromosome"/>
</dbReference>
<name>A0A810NBK3_9ACTN</name>
<keyword evidence="2" id="KW-1185">Reference proteome</keyword>
<dbReference type="InterPro" id="IPR036412">
    <property type="entry name" value="HAD-like_sf"/>
</dbReference>
<dbReference type="NCBIfam" id="TIGR01549">
    <property type="entry name" value="HAD-SF-IA-v1"/>
    <property type="match status" value="1"/>
</dbReference>
<dbReference type="AlphaFoldDB" id="A0A810NBK3"/>
<dbReference type="SUPFAM" id="SSF56784">
    <property type="entry name" value="HAD-like"/>
    <property type="match status" value="1"/>
</dbReference>
<dbReference type="InterPro" id="IPR023214">
    <property type="entry name" value="HAD_sf"/>
</dbReference>
<dbReference type="GO" id="GO:0006281">
    <property type="term" value="P:DNA repair"/>
    <property type="evidence" value="ECO:0007669"/>
    <property type="project" value="TreeGrafter"/>
</dbReference>
<dbReference type="InterPro" id="IPR050155">
    <property type="entry name" value="HAD-like_hydrolase_sf"/>
</dbReference>
<dbReference type="SFLD" id="SFLDG01135">
    <property type="entry name" value="C1.5.6:_HAD__Beta-PGM__Phospha"/>
    <property type="match status" value="1"/>
</dbReference>
<protein>
    <submittedName>
        <fullName evidence="1">Phosphoglycolate phosphatase</fullName>
    </submittedName>
</protein>
<dbReference type="InterPro" id="IPR023198">
    <property type="entry name" value="PGP-like_dom2"/>
</dbReference>
<dbReference type="PRINTS" id="PR00413">
    <property type="entry name" value="HADHALOGNASE"/>
</dbReference>
<dbReference type="KEGG" id="pry:Prubr_62390"/>
<dbReference type="InterPro" id="IPR006351">
    <property type="entry name" value="AHBA_synth-like"/>
</dbReference>
<evidence type="ECO:0000313" key="2">
    <source>
        <dbReference type="Proteomes" id="UP000680866"/>
    </source>
</evidence>
<dbReference type="Pfam" id="PF13419">
    <property type="entry name" value="HAD_2"/>
    <property type="match status" value="1"/>
</dbReference>